<feature type="region of interest" description="Disordered" evidence="1">
    <location>
        <begin position="406"/>
        <end position="430"/>
    </location>
</feature>
<feature type="domain" description="HNH nuclease" evidence="2">
    <location>
        <begin position="143"/>
        <end position="222"/>
    </location>
</feature>
<dbReference type="Proteomes" id="UP001281614">
    <property type="component" value="Unassembled WGS sequence"/>
</dbReference>
<feature type="region of interest" description="Disordered" evidence="1">
    <location>
        <begin position="266"/>
        <end position="285"/>
    </location>
</feature>
<dbReference type="Pfam" id="PF13391">
    <property type="entry name" value="HNH_2"/>
    <property type="match status" value="1"/>
</dbReference>
<proteinExistence type="predicted"/>
<reference evidence="3" key="1">
    <citation type="submission" date="2023-02" db="EMBL/GenBank/DDBJ databases">
        <title>Colletotrichum kahawae CIFC_Que2 genome sequencing and assembly.</title>
        <authorList>
            <person name="Baroncelli R."/>
        </authorList>
    </citation>
    <scope>NUCLEOTIDE SEQUENCE</scope>
    <source>
        <strain evidence="3">CIFC_Que2</strain>
    </source>
</reference>
<evidence type="ECO:0000259" key="2">
    <source>
        <dbReference type="Pfam" id="PF13391"/>
    </source>
</evidence>
<evidence type="ECO:0000313" key="4">
    <source>
        <dbReference type="Proteomes" id="UP001281614"/>
    </source>
</evidence>
<sequence>MCGEYLEELSTFCKAEWPELLAILKDISEAELPGDDPTIPSKRFDQSYVTENVWAAFWTATVEELELLRANIRSGRVLLTHMEQSLVSMDENIPTLIALAKLGHLDKLDQSERSRKSQGSRNESDTRDPRSIRLTRQRDGDACQLLGTKVVTEATHIYPVAKNAYVDECKKTILALAFVWGQRTRDRLMAALGINDLDQPLNMIIFDHIPHHLWDTGRITFEPSISLPTSITLLYRTLEPLDLRKRNSSGSFLDVGLATDPRIKTKGFVNPVEDPGRAGKKAGKEAKVRPQIKLISAVTQHEIRDGHPFTIKSSDPKLLPNADLLDLRNRVMAMVALKGGADVDDDVLSSTSGGDGARRVLVGDRDVEVDLEDKVLEWSGHAREELAPLTANETDDMVWTSSVIQQPENVGDMFLPEGQQEDRGESQGED</sequence>
<feature type="compositionally biased region" description="Basic and acidic residues" evidence="1">
    <location>
        <begin position="274"/>
        <end position="285"/>
    </location>
</feature>
<comment type="caution">
    <text evidence="3">The sequence shown here is derived from an EMBL/GenBank/DDBJ whole genome shotgun (WGS) entry which is preliminary data.</text>
</comment>
<feature type="compositionally biased region" description="Basic and acidic residues" evidence="1">
    <location>
        <begin position="420"/>
        <end position="430"/>
    </location>
</feature>
<dbReference type="AlphaFoldDB" id="A0AAD9Y4W0"/>
<dbReference type="InterPro" id="IPR003615">
    <property type="entry name" value="HNH_nuc"/>
</dbReference>
<dbReference type="EMBL" id="VYYT01000443">
    <property type="protein sequence ID" value="KAK2735664.1"/>
    <property type="molecule type" value="Genomic_DNA"/>
</dbReference>
<evidence type="ECO:0000313" key="3">
    <source>
        <dbReference type="EMBL" id="KAK2735664.1"/>
    </source>
</evidence>
<evidence type="ECO:0000256" key="1">
    <source>
        <dbReference type="SAM" id="MobiDB-lite"/>
    </source>
</evidence>
<keyword evidence="4" id="KW-1185">Reference proteome</keyword>
<feature type="compositionally biased region" description="Basic and acidic residues" evidence="1">
    <location>
        <begin position="122"/>
        <end position="134"/>
    </location>
</feature>
<name>A0AAD9Y4W0_COLKA</name>
<gene>
    <name evidence="3" type="ORF">CKAH01_18951</name>
</gene>
<organism evidence="3 4">
    <name type="scientific">Colletotrichum kahawae</name>
    <name type="common">Coffee berry disease fungus</name>
    <dbReference type="NCBI Taxonomy" id="34407"/>
    <lineage>
        <taxon>Eukaryota</taxon>
        <taxon>Fungi</taxon>
        <taxon>Dikarya</taxon>
        <taxon>Ascomycota</taxon>
        <taxon>Pezizomycotina</taxon>
        <taxon>Sordariomycetes</taxon>
        <taxon>Hypocreomycetidae</taxon>
        <taxon>Glomerellales</taxon>
        <taxon>Glomerellaceae</taxon>
        <taxon>Colletotrichum</taxon>
        <taxon>Colletotrichum gloeosporioides species complex</taxon>
    </lineage>
</organism>
<accession>A0AAD9Y4W0</accession>
<protein>
    <recommendedName>
        <fullName evidence="2">HNH nuclease domain-containing protein</fullName>
    </recommendedName>
</protein>
<feature type="region of interest" description="Disordered" evidence="1">
    <location>
        <begin position="110"/>
        <end position="134"/>
    </location>
</feature>